<sequence length="98" mass="11422">MDWISVASDADDLEYVRTDIDSVDRRWTRHIAFWHCNLVRFDSLLMRQEEAADHPINGDARQERDAVAHAYDGVSQRRRACEVLSIDRSSVRPQHSAR</sequence>
<comment type="caution">
    <text evidence="1">The sequence shown here is derived from an EMBL/GenBank/DDBJ whole genome shotgun (WGS) entry which is preliminary data.</text>
</comment>
<evidence type="ECO:0000313" key="1">
    <source>
        <dbReference type="EMBL" id="PCK76880.1"/>
    </source>
</evidence>
<dbReference type="EMBL" id="NXDM01000071">
    <property type="protein sequence ID" value="PCK76880.1"/>
    <property type="molecule type" value="Genomic_DNA"/>
</dbReference>
<keyword evidence="2" id="KW-1185">Reference proteome</keyword>
<evidence type="ECO:0000313" key="2">
    <source>
        <dbReference type="Proteomes" id="UP000218807"/>
    </source>
</evidence>
<gene>
    <name evidence="1" type="ORF">CPT34_33105</name>
</gene>
<name>A0A2A5KIL8_9HYPH</name>
<dbReference type="Proteomes" id="UP000218807">
    <property type="component" value="Unassembled WGS sequence"/>
</dbReference>
<accession>A0A2A5KIL8</accession>
<organism evidence="1 2">
    <name type="scientific">Rhizobium sophoriradicis</name>
    <dbReference type="NCBI Taxonomy" id="1535245"/>
    <lineage>
        <taxon>Bacteria</taxon>
        <taxon>Pseudomonadati</taxon>
        <taxon>Pseudomonadota</taxon>
        <taxon>Alphaproteobacteria</taxon>
        <taxon>Hyphomicrobiales</taxon>
        <taxon>Rhizobiaceae</taxon>
        <taxon>Rhizobium/Agrobacterium group</taxon>
        <taxon>Rhizobium</taxon>
    </lineage>
</organism>
<protein>
    <submittedName>
        <fullName evidence="1">Uncharacterized protein</fullName>
    </submittedName>
</protein>
<reference evidence="1 2" key="1">
    <citation type="submission" date="2017-09" db="EMBL/GenBank/DDBJ databases">
        <title>Comparative genomics of rhizobia isolated from Phaseolus vulgaris in China.</title>
        <authorList>
            <person name="Tong W."/>
        </authorList>
    </citation>
    <scope>NUCLEOTIDE SEQUENCE [LARGE SCALE GENOMIC DNA]</scope>
    <source>
        <strain evidence="1 2">L101</strain>
    </source>
</reference>
<dbReference type="AlphaFoldDB" id="A0A2A5KIL8"/>
<proteinExistence type="predicted"/>